<evidence type="ECO:0000313" key="2">
    <source>
        <dbReference type="EMBL" id="KAL3320210.1"/>
    </source>
</evidence>
<protein>
    <submittedName>
        <fullName evidence="2">Uncharacterized protein</fullName>
    </submittedName>
</protein>
<comment type="caution">
    <text evidence="2">The sequence shown here is derived from an EMBL/GenBank/DDBJ whole genome shotgun (WGS) entry which is preliminary data.</text>
</comment>
<evidence type="ECO:0000313" key="3">
    <source>
        <dbReference type="Proteomes" id="UP001626550"/>
    </source>
</evidence>
<name>A0ABD2QL98_9PLAT</name>
<dbReference type="EMBL" id="JBJKFK010000069">
    <property type="protein sequence ID" value="KAL3320210.1"/>
    <property type="molecule type" value="Genomic_DNA"/>
</dbReference>
<keyword evidence="3" id="KW-1185">Reference proteome</keyword>
<sequence length="223" mass="25520">MQRRRTIHFSDGVIELTSDDENPIQEPSKETRRKTLLDKVDRIGAKISKLIGLTRPRYWDIAGSTLYEGMERKLNKPQEQLEKHFHQVSVNDAINNLFKELSTPETISETQPPEEGPPRNEQLDKHFDQLSIHDAVNNLSKECSTPKKISETKLPEEALPEKEQLELHFYRVSIHEAINNLSKEFSTSKTILELQPPEDALPKSSELGSNENHCSMNNGLVNQ</sequence>
<evidence type="ECO:0000256" key="1">
    <source>
        <dbReference type="SAM" id="MobiDB-lite"/>
    </source>
</evidence>
<reference evidence="2 3" key="1">
    <citation type="submission" date="2024-11" db="EMBL/GenBank/DDBJ databases">
        <title>Adaptive evolution of stress response genes in parasites aligns with host niche diversity.</title>
        <authorList>
            <person name="Hahn C."/>
            <person name="Resl P."/>
        </authorList>
    </citation>
    <scope>NUCLEOTIDE SEQUENCE [LARGE SCALE GENOMIC DNA]</scope>
    <source>
        <strain evidence="2">EGGRZ-B1_66</strain>
        <tissue evidence="2">Body</tissue>
    </source>
</reference>
<organism evidence="2 3">
    <name type="scientific">Cichlidogyrus casuarinus</name>
    <dbReference type="NCBI Taxonomy" id="1844966"/>
    <lineage>
        <taxon>Eukaryota</taxon>
        <taxon>Metazoa</taxon>
        <taxon>Spiralia</taxon>
        <taxon>Lophotrochozoa</taxon>
        <taxon>Platyhelminthes</taxon>
        <taxon>Monogenea</taxon>
        <taxon>Monopisthocotylea</taxon>
        <taxon>Dactylogyridea</taxon>
        <taxon>Ancyrocephalidae</taxon>
        <taxon>Cichlidogyrus</taxon>
    </lineage>
</organism>
<accession>A0ABD2QL98</accession>
<dbReference type="Proteomes" id="UP001626550">
    <property type="component" value="Unassembled WGS sequence"/>
</dbReference>
<proteinExistence type="predicted"/>
<feature type="region of interest" description="Disordered" evidence="1">
    <location>
        <begin position="201"/>
        <end position="223"/>
    </location>
</feature>
<gene>
    <name evidence="2" type="ORF">Ciccas_001124</name>
</gene>
<feature type="compositionally biased region" description="Polar residues" evidence="1">
    <location>
        <begin position="206"/>
        <end position="223"/>
    </location>
</feature>
<dbReference type="AlphaFoldDB" id="A0ABD2QL98"/>